<evidence type="ECO:0000256" key="4">
    <source>
        <dbReference type="ARBA" id="ARBA00022989"/>
    </source>
</evidence>
<keyword evidence="3 6" id="KW-0812">Transmembrane</keyword>
<dbReference type="Gene3D" id="1.20.1250.20">
    <property type="entry name" value="MFS general substrate transporter like domains"/>
    <property type="match status" value="1"/>
</dbReference>
<evidence type="ECO:0000259" key="7">
    <source>
        <dbReference type="PROSITE" id="PS50850"/>
    </source>
</evidence>
<protein>
    <submittedName>
        <fullName evidence="8">MFS transporter</fullName>
    </submittedName>
</protein>
<feature type="transmembrane region" description="Helical" evidence="6">
    <location>
        <begin position="64"/>
        <end position="84"/>
    </location>
</feature>
<evidence type="ECO:0000256" key="1">
    <source>
        <dbReference type="ARBA" id="ARBA00004651"/>
    </source>
</evidence>
<dbReference type="PANTHER" id="PTHR23526:SF4">
    <property type="entry name" value="INTEGRAL MEMBRANE TRANSPORT PROTEIN"/>
    <property type="match status" value="1"/>
</dbReference>
<feature type="transmembrane region" description="Helical" evidence="6">
    <location>
        <begin position="228"/>
        <end position="250"/>
    </location>
</feature>
<feature type="transmembrane region" description="Helical" evidence="6">
    <location>
        <begin position="134"/>
        <end position="158"/>
    </location>
</feature>
<evidence type="ECO:0000256" key="3">
    <source>
        <dbReference type="ARBA" id="ARBA00022692"/>
    </source>
</evidence>
<reference evidence="8" key="2">
    <citation type="submission" date="2020-09" db="EMBL/GenBank/DDBJ databases">
        <authorList>
            <person name="Sun Q."/>
            <person name="Zhou Y."/>
        </authorList>
    </citation>
    <scope>NUCLEOTIDE SEQUENCE</scope>
    <source>
        <strain evidence="8">CGMCC 1.12987</strain>
    </source>
</reference>
<evidence type="ECO:0000313" key="9">
    <source>
        <dbReference type="Proteomes" id="UP000644756"/>
    </source>
</evidence>
<keyword evidence="2" id="KW-0813">Transport</keyword>
<comment type="subcellular location">
    <subcellularLocation>
        <location evidence="1">Cell membrane</location>
        <topology evidence="1">Multi-pass membrane protein</topology>
    </subcellularLocation>
</comment>
<accession>A0A917CZ67</accession>
<dbReference type="Proteomes" id="UP000644756">
    <property type="component" value="Unassembled WGS sequence"/>
</dbReference>
<keyword evidence="5 6" id="KW-0472">Membrane</keyword>
<gene>
    <name evidence="8" type="ORF">GCM10010916_17270</name>
</gene>
<reference evidence="8" key="1">
    <citation type="journal article" date="2014" name="Int. J. Syst. Evol. Microbiol.">
        <title>Complete genome sequence of Corynebacterium casei LMG S-19264T (=DSM 44701T), isolated from a smear-ripened cheese.</title>
        <authorList>
            <consortium name="US DOE Joint Genome Institute (JGI-PGF)"/>
            <person name="Walter F."/>
            <person name="Albersmeier A."/>
            <person name="Kalinowski J."/>
            <person name="Ruckert C."/>
        </authorList>
    </citation>
    <scope>NUCLEOTIDE SEQUENCE</scope>
    <source>
        <strain evidence="8">CGMCC 1.12987</strain>
    </source>
</reference>
<feature type="transmembrane region" description="Helical" evidence="6">
    <location>
        <begin position="7"/>
        <end position="28"/>
    </location>
</feature>
<dbReference type="InterPro" id="IPR052528">
    <property type="entry name" value="Sugar_transport-like"/>
</dbReference>
<evidence type="ECO:0000256" key="2">
    <source>
        <dbReference type="ARBA" id="ARBA00022448"/>
    </source>
</evidence>
<feature type="transmembrane region" description="Helical" evidence="6">
    <location>
        <begin position="256"/>
        <end position="279"/>
    </location>
</feature>
<feature type="transmembrane region" description="Helical" evidence="6">
    <location>
        <begin position="315"/>
        <end position="339"/>
    </location>
</feature>
<dbReference type="PANTHER" id="PTHR23526">
    <property type="entry name" value="INTEGRAL MEMBRANE TRANSPORT PROTEIN-RELATED"/>
    <property type="match status" value="1"/>
</dbReference>
<evidence type="ECO:0000313" key="8">
    <source>
        <dbReference type="EMBL" id="GGG00662.1"/>
    </source>
</evidence>
<dbReference type="EMBL" id="BMGR01000005">
    <property type="protein sequence ID" value="GGG00662.1"/>
    <property type="molecule type" value="Genomic_DNA"/>
</dbReference>
<comment type="caution">
    <text evidence="8">The sequence shown here is derived from an EMBL/GenBank/DDBJ whole genome shotgun (WGS) entry which is preliminary data.</text>
</comment>
<feature type="transmembrane region" description="Helical" evidence="6">
    <location>
        <begin position="164"/>
        <end position="184"/>
    </location>
</feature>
<keyword evidence="9" id="KW-1185">Reference proteome</keyword>
<feature type="transmembrane region" description="Helical" evidence="6">
    <location>
        <begin position="34"/>
        <end position="52"/>
    </location>
</feature>
<dbReference type="InterPro" id="IPR020846">
    <property type="entry name" value="MFS_dom"/>
</dbReference>
<dbReference type="InterPro" id="IPR036259">
    <property type="entry name" value="MFS_trans_sf"/>
</dbReference>
<organism evidence="8 9">
    <name type="scientific">Paenibacillus abyssi</name>
    <dbReference type="NCBI Taxonomy" id="1340531"/>
    <lineage>
        <taxon>Bacteria</taxon>
        <taxon>Bacillati</taxon>
        <taxon>Bacillota</taxon>
        <taxon>Bacilli</taxon>
        <taxon>Bacillales</taxon>
        <taxon>Paenibacillaceae</taxon>
        <taxon>Paenibacillus</taxon>
    </lineage>
</organism>
<name>A0A917CZ67_9BACL</name>
<feature type="transmembrane region" description="Helical" evidence="6">
    <location>
        <begin position="90"/>
        <end position="113"/>
    </location>
</feature>
<proteinExistence type="predicted"/>
<keyword evidence="4 6" id="KW-1133">Transmembrane helix</keyword>
<evidence type="ECO:0000256" key="5">
    <source>
        <dbReference type="ARBA" id="ARBA00023136"/>
    </source>
</evidence>
<dbReference type="GO" id="GO:0005886">
    <property type="term" value="C:plasma membrane"/>
    <property type="evidence" value="ECO:0007669"/>
    <property type="project" value="UniProtKB-SubCell"/>
</dbReference>
<dbReference type="RefSeq" id="WP_188530668.1">
    <property type="nucleotide sequence ID" value="NZ_BMGR01000005.1"/>
</dbReference>
<dbReference type="GO" id="GO:0022857">
    <property type="term" value="F:transmembrane transporter activity"/>
    <property type="evidence" value="ECO:0007669"/>
    <property type="project" value="InterPro"/>
</dbReference>
<dbReference type="AlphaFoldDB" id="A0A917CZ67"/>
<sequence>MRRLGIIGGGIHFGIISLTQPFFSLYAAELGASTALIGMMLMLKAVFPLFIAMPVGQMIDRIGAVKMLGGGNAITVLSLLVMVWSPNLPLLALSQLFIGAGTMIMASALQVIVSEGSKEERDRSITRYSAWCSGGNMAGPLIGGGIVALVTSGVLWGWSGTTELGYRTAFLVSFAAALVFGLTFRWRSRHAVKKQSSGGGMKEFVRPREIVASYMDGAHLFKHPGVQFGLVGTFLIHFIQSIWLGFFPLYLDSLGYSALAISILVSVRGMASLISRSFLGQLMKRFSQERILIGAGCIAALSLIVLPLLNWHLLMIALISFVLGCAVGINMPVSTMIMVDDTQSNERGKVMGLRLLANRFSQIAGPALFGVVGHTLGLGLAFCSGGGVLLASMLGFGAYSRLKHRQAGVNLRETVSNERIL</sequence>
<feature type="transmembrane region" description="Helical" evidence="6">
    <location>
        <begin position="291"/>
        <end position="309"/>
    </location>
</feature>
<dbReference type="SUPFAM" id="SSF103473">
    <property type="entry name" value="MFS general substrate transporter"/>
    <property type="match status" value="1"/>
</dbReference>
<dbReference type="Pfam" id="PF07690">
    <property type="entry name" value="MFS_1"/>
    <property type="match status" value="1"/>
</dbReference>
<dbReference type="InterPro" id="IPR011701">
    <property type="entry name" value="MFS"/>
</dbReference>
<feature type="transmembrane region" description="Helical" evidence="6">
    <location>
        <begin position="378"/>
        <end position="399"/>
    </location>
</feature>
<evidence type="ECO:0000256" key="6">
    <source>
        <dbReference type="SAM" id="Phobius"/>
    </source>
</evidence>
<feature type="transmembrane region" description="Helical" evidence="6">
    <location>
        <begin position="351"/>
        <end position="372"/>
    </location>
</feature>
<feature type="domain" description="Major facilitator superfamily (MFS) profile" evidence="7">
    <location>
        <begin position="1"/>
        <end position="403"/>
    </location>
</feature>
<dbReference type="PROSITE" id="PS50850">
    <property type="entry name" value="MFS"/>
    <property type="match status" value="1"/>
</dbReference>